<accession>A0ABU1M264</accession>
<evidence type="ECO:0000313" key="2">
    <source>
        <dbReference type="Proteomes" id="UP001264340"/>
    </source>
</evidence>
<evidence type="ECO:0008006" key="3">
    <source>
        <dbReference type="Google" id="ProtNLM"/>
    </source>
</evidence>
<dbReference type="EMBL" id="JAVDRP010000033">
    <property type="protein sequence ID" value="MDR6413108.1"/>
    <property type="molecule type" value="Genomic_DNA"/>
</dbReference>
<proteinExistence type="predicted"/>
<evidence type="ECO:0000313" key="1">
    <source>
        <dbReference type="EMBL" id="MDR6413108.1"/>
    </source>
</evidence>
<keyword evidence="2" id="KW-1185">Reference proteome</keyword>
<gene>
    <name evidence="1" type="ORF">J2804_006545</name>
</gene>
<dbReference type="Proteomes" id="UP001264340">
    <property type="component" value="Unassembled WGS sequence"/>
</dbReference>
<organism evidence="1 2">
    <name type="scientific">Paraburkholderia terricola</name>
    <dbReference type="NCBI Taxonomy" id="169427"/>
    <lineage>
        <taxon>Bacteria</taxon>
        <taxon>Pseudomonadati</taxon>
        <taxon>Pseudomonadota</taxon>
        <taxon>Betaproteobacteria</taxon>
        <taxon>Burkholderiales</taxon>
        <taxon>Burkholderiaceae</taxon>
        <taxon>Paraburkholderia</taxon>
    </lineage>
</organism>
<dbReference type="RefSeq" id="WP_310127552.1">
    <property type="nucleotide sequence ID" value="NZ_JAVDQV010000026.1"/>
</dbReference>
<sequence length="105" mass="12152">MAIRVFSIVFSFLWIQLINGDWLMTRYRLAALERRAFHIDRSARRIVSRAKSFAQAARRIFIEYAILPCQSFKKSDPLSLRISLFSCEGMLTQRVAAPFGSTVYT</sequence>
<comment type="caution">
    <text evidence="1">The sequence shown here is derived from an EMBL/GenBank/DDBJ whole genome shotgun (WGS) entry which is preliminary data.</text>
</comment>
<name>A0ABU1M264_9BURK</name>
<protein>
    <recommendedName>
        <fullName evidence="3">Secreted protein</fullName>
    </recommendedName>
</protein>
<reference evidence="1 2" key="1">
    <citation type="submission" date="2023-07" db="EMBL/GenBank/DDBJ databases">
        <title>Sorghum-associated microbial communities from plants grown in Nebraska, USA.</title>
        <authorList>
            <person name="Schachtman D."/>
        </authorList>
    </citation>
    <scope>NUCLEOTIDE SEQUENCE [LARGE SCALE GENOMIC DNA]</scope>
    <source>
        <strain evidence="1 2">DS1316</strain>
    </source>
</reference>